<proteinExistence type="predicted"/>
<name>A0A0R3L8E4_9BRAD</name>
<dbReference type="InterPro" id="IPR019027">
    <property type="entry name" value="Pilus_biogenesis_CpaD-related"/>
</dbReference>
<reference evidence="1 2" key="1">
    <citation type="submission" date="2014-03" db="EMBL/GenBank/DDBJ databases">
        <title>Bradyrhizobium valentinum sp. nov., isolated from effective nodules of Lupinus mariae-josephae, a lupine endemic of basic-lime soils in Eastern Spain.</title>
        <authorList>
            <person name="Duran D."/>
            <person name="Rey L."/>
            <person name="Navarro A."/>
            <person name="Busquets A."/>
            <person name="Imperial J."/>
            <person name="Ruiz-Argueso T."/>
        </authorList>
    </citation>
    <scope>NUCLEOTIDE SEQUENCE [LARGE SCALE GENOMIC DNA]</scope>
    <source>
        <strain evidence="1 2">PAC68</strain>
    </source>
</reference>
<dbReference type="Pfam" id="PF09476">
    <property type="entry name" value="Pilus_CpaD"/>
    <property type="match status" value="1"/>
</dbReference>
<dbReference type="OrthoDB" id="9802674at2"/>
<dbReference type="STRING" id="280332.CQ12_26130"/>
<protein>
    <submittedName>
        <fullName evidence="1">Pilus assembly protein</fullName>
    </submittedName>
</protein>
<evidence type="ECO:0000313" key="1">
    <source>
        <dbReference type="EMBL" id="KRR01299.1"/>
    </source>
</evidence>
<accession>A0A0R3L8E4</accession>
<comment type="caution">
    <text evidence="1">The sequence shown here is derived from an EMBL/GenBank/DDBJ whole genome shotgun (WGS) entry which is preliminary data.</text>
</comment>
<organism evidence="1 2">
    <name type="scientific">Bradyrhizobium jicamae</name>
    <dbReference type="NCBI Taxonomy" id="280332"/>
    <lineage>
        <taxon>Bacteria</taxon>
        <taxon>Pseudomonadati</taxon>
        <taxon>Pseudomonadota</taxon>
        <taxon>Alphaproteobacteria</taxon>
        <taxon>Hyphomicrobiales</taxon>
        <taxon>Nitrobacteraceae</taxon>
        <taxon>Bradyrhizobium</taxon>
    </lineage>
</organism>
<sequence length="251" mass="27338">MTPQSTFPRPADRKRALRLTAALIGLSVALGACKHAVVDPATTAGVPEDYRLRHPIAVQEADRSIVVFVGRGRGGLSASQRADVMYLAQTWLREGTGVISVDIPVNTPNARAAEDSLREIQATFSAAGVPPRAVNVRQYRPEDPRHMAAIRLNYPKISAVAGPCGLWPEDLGPSINNKGYYDNRSYYNFGCANQRNLAAMVDNPADLAQPRPETPAFTPRRAIAFDKYRKGMTTTTTYPEADKAKLSDTGK</sequence>
<evidence type="ECO:0000313" key="2">
    <source>
        <dbReference type="Proteomes" id="UP000050863"/>
    </source>
</evidence>
<keyword evidence="2" id="KW-1185">Reference proteome</keyword>
<gene>
    <name evidence="1" type="ORF">CQ12_26130</name>
</gene>
<dbReference type="NCBIfam" id="TIGR02522">
    <property type="entry name" value="pilus_cpaD"/>
    <property type="match status" value="1"/>
</dbReference>
<dbReference type="RefSeq" id="WP_057838513.1">
    <property type="nucleotide sequence ID" value="NZ_LLXZ01000166.1"/>
</dbReference>
<dbReference type="Proteomes" id="UP000050863">
    <property type="component" value="Unassembled WGS sequence"/>
</dbReference>
<dbReference type="AlphaFoldDB" id="A0A0R3L8E4"/>
<dbReference type="InterPro" id="IPR013361">
    <property type="entry name" value="Pilus_CpaD"/>
</dbReference>
<dbReference type="EMBL" id="LLXZ01000166">
    <property type="protein sequence ID" value="KRR01299.1"/>
    <property type="molecule type" value="Genomic_DNA"/>
</dbReference>